<dbReference type="GO" id="GO:0005634">
    <property type="term" value="C:nucleus"/>
    <property type="evidence" value="ECO:0007669"/>
    <property type="project" value="UniProtKB-SubCell"/>
</dbReference>
<dbReference type="EMBL" id="BLAL01000162">
    <property type="protein sequence ID" value="GES86768.1"/>
    <property type="molecule type" value="Genomic_DNA"/>
</dbReference>
<reference evidence="9" key="1">
    <citation type="submission" date="2019-10" db="EMBL/GenBank/DDBJ databases">
        <title>Conservation and host-specific expression of non-tandemly repeated heterogenous ribosome RNA gene in arbuscular mycorrhizal fungi.</title>
        <authorList>
            <person name="Maeda T."/>
            <person name="Kobayashi Y."/>
            <person name="Nakagawa T."/>
            <person name="Ezawa T."/>
            <person name="Yamaguchi K."/>
            <person name="Bino T."/>
            <person name="Nishimoto Y."/>
            <person name="Shigenobu S."/>
            <person name="Kawaguchi M."/>
        </authorList>
    </citation>
    <scope>NUCLEOTIDE SEQUENCE</scope>
    <source>
        <strain evidence="9">HR1</strain>
    </source>
</reference>
<keyword evidence="3" id="KW-0863">Zinc-finger</keyword>
<evidence type="ECO:0000256" key="3">
    <source>
        <dbReference type="ARBA" id="ARBA00022771"/>
    </source>
</evidence>
<evidence type="ECO:0000259" key="7">
    <source>
        <dbReference type="Pfam" id="PF04937"/>
    </source>
</evidence>
<dbReference type="InterPro" id="IPR008906">
    <property type="entry name" value="HATC_C_dom"/>
</dbReference>
<comment type="subcellular location">
    <subcellularLocation>
        <location evidence="1">Nucleus</location>
    </subcellularLocation>
</comment>
<dbReference type="Proteomes" id="UP000615446">
    <property type="component" value="Unassembled WGS sequence"/>
</dbReference>
<dbReference type="PANTHER" id="PTHR46481:SF10">
    <property type="entry name" value="ZINC FINGER BED DOMAIN-CONTAINING PROTEIN 39"/>
    <property type="match status" value="1"/>
</dbReference>
<dbReference type="OrthoDB" id="2436883at2759"/>
<keyword evidence="4" id="KW-0862">Zinc</keyword>
<keyword evidence="5" id="KW-0539">Nucleus</keyword>
<evidence type="ECO:0000256" key="1">
    <source>
        <dbReference type="ARBA" id="ARBA00004123"/>
    </source>
</evidence>
<evidence type="ECO:0000313" key="10">
    <source>
        <dbReference type="Proteomes" id="UP000615446"/>
    </source>
</evidence>
<dbReference type="AlphaFoldDB" id="A0A8H3LE01"/>
<proteinExistence type="predicted"/>
<evidence type="ECO:0000256" key="2">
    <source>
        <dbReference type="ARBA" id="ARBA00022723"/>
    </source>
</evidence>
<dbReference type="PANTHER" id="PTHR46481">
    <property type="entry name" value="ZINC FINGER BED DOMAIN-CONTAINING PROTEIN 4"/>
    <property type="match status" value="1"/>
</dbReference>
<dbReference type="GO" id="GO:0046983">
    <property type="term" value="F:protein dimerization activity"/>
    <property type="evidence" value="ECO:0007669"/>
    <property type="project" value="InterPro"/>
</dbReference>
<sequence length="818" mass="95364">MQIFPDINTIFPPFSLSTPDAKPNKSKKAVPKSIEKVYVNQIIPNDKMNNIRDLFMYDIPTGYMAILLRRPSGMIVFRTLQLWDHTKPSTIFNHYPIKALKHFNSSGRSQIVTYFKKYQNVEFCRTTTFNFNHNGTDHSLPWCASPTSSQNKNKKPMKNSNKQNSGFPKAHSTNSKPTKDQAKQCWALEAFNKIYWNWKFHWKELEVLEDIDLPISQEKLDDIINFSDNEMEEVDPKRQKVNKDYEEEVASVRLFGSFVLASSLSTHFNSKPNTIKNNLIRTPTKNEIPKFKRLLLRMSVANGFSFQWIDHPATLELFHFLNPHLILPNRKALSDHILKKEIKSLNTLRDEKLISDKIGVVLAFDGWKNILNQHIFRSLFISSSGEILIWDTLDISSERERTIEVVPKITSLIQDIKSLNIKLNAIVSDSAPAYAAARRRLQLQFPEIVFLPCFAHQCQLAIDDIFKESPTLKAASSKAITNLAIRHERPQTGSENTEELYLNSGLCQILLDNDWWEKIELLQDILLPYCGVLNKLQCDKARLFEVLHTIGYFMQFWKHFPDSNLSNQMISQLEKRWRQWEQPLFLLSFVLHPKYRFTYFNSELNNLSFTSLGRYLIYYYKAWFKKRPLRLLLDFEDYRQKIEPFNNETLEQFGDDAFKFWGYVQGDYKELAAVALKLFGMCVNAASVERMWSSMGFLHTAHRNRLKNKKVLAMSQLWAAINFSLREKELQQNQIQFSDPNTIPIDTGSEDATPNLNVEEIKDDIEDNTIFTSEHWDLKEDLLNEYTHPAVDKKAKWELKNLFSSSLSIPNYLDVKSN</sequence>
<evidence type="ECO:0000256" key="4">
    <source>
        <dbReference type="ARBA" id="ARBA00022833"/>
    </source>
</evidence>
<dbReference type="SUPFAM" id="SSF53098">
    <property type="entry name" value="Ribonuclease H-like"/>
    <property type="match status" value="1"/>
</dbReference>
<evidence type="ECO:0000313" key="9">
    <source>
        <dbReference type="EMBL" id="GES86768.1"/>
    </source>
</evidence>
<name>A0A8H3LE01_9GLOM</name>
<dbReference type="InterPro" id="IPR052035">
    <property type="entry name" value="ZnF_BED_domain_contain"/>
</dbReference>
<dbReference type="Pfam" id="PF05699">
    <property type="entry name" value="Dimer_Tnp_hAT"/>
    <property type="match status" value="1"/>
</dbReference>
<evidence type="ECO:0000259" key="8">
    <source>
        <dbReference type="Pfam" id="PF05699"/>
    </source>
</evidence>
<dbReference type="GO" id="GO:0008270">
    <property type="term" value="F:zinc ion binding"/>
    <property type="evidence" value="ECO:0007669"/>
    <property type="project" value="UniProtKB-KW"/>
</dbReference>
<keyword evidence="2" id="KW-0479">Metal-binding</keyword>
<evidence type="ECO:0000256" key="5">
    <source>
        <dbReference type="ARBA" id="ARBA00023242"/>
    </source>
</evidence>
<protein>
    <submittedName>
        <fullName evidence="9">Ribonuclease H-like domain-containing protein</fullName>
    </submittedName>
</protein>
<accession>A0A8H3LE01</accession>
<comment type="caution">
    <text evidence="9">The sequence shown here is derived from an EMBL/GenBank/DDBJ whole genome shotgun (WGS) entry which is preliminary data.</text>
</comment>
<feature type="domain" description="HAT C-terminal dimerisation" evidence="8">
    <location>
        <begin position="656"/>
        <end position="714"/>
    </location>
</feature>
<dbReference type="InterPro" id="IPR012337">
    <property type="entry name" value="RNaseH-like_sf"/>
</dbReference>
<feature type="domain" description="DUF659" evidence="7">
    <location>
        <begin position="328"/>
        <end position="467"/>
    </location>
</feature>
<dbReference type="Pfam" id="PF04937">
    <property type="entry name" value="DUF659"/>
    <property type="match status" value="1"/>
</dbReference>
<dbReference type="InterPro" id="IPR007021">
    <property type="entry name" value="DUF659"/>
</dbReference>
<gene>
    <name evidence="9" type="ORF">RCL2_001381300</name>
</gene>
<feature type="region of interest" description="Disordered" evidence="6">
    <location>
        <begin position="142"/>
        <end position="179"/>
    </location>
</feature>
<organism evidence="9 10">
    <name type="scientific">Rhizophagus clarus</name>
    <dbReference type="NCBI Taxonomy" id="94130"/>
    <lineage>
        <taxon>Eukaryota</taxon>
        <taxon>Fungi</taxon>
        <taxon>Fungi incertae sedis</taxon>
        <taxon>Mucoromycota</taxon>
        <taxon>Glomeromycotina</taxon>
        <taxon>Glomeromycetes</taxon>
        <taxon>Glomerales</taxon>
        <taxon>Glomeraceae</taxon>
        <taxon>Rhizophagus</taxon>
    </lineage>
</organism>
<evidence type="ECO:0000256" key="6">
    <source>
        <dbReference type="SAM" id="MobiDB-lite"/>
    </source>
</evidence>